<dbReference type="EMBL" id="WHOE01000024">
    <property type="protein sequence ID" value="MPW14195.1"/>
    <property type="molecule type" value="Genomic_DNA"/>
</dbReference>
<dbReference type="RefSeq" id="WP_152723737.1">
    <property type="nucleotide sequence ID" value="NZ_RIGS01000007.1"/>
</dbReference>
<protein>
    <submittedName>
        <fullName evidence="2">Phage capsid protein</fullName>
    </submittedName>
</protein>
<organism evidence="2 3">
    <name type="scientific">Lactobacillus helveticus</name>
    <name type="common">Lactobacillus suntoryeus</name>
    <dbReference type="NCBI Taxonomy" id="1587"/>
    <lineage>
        <taxon>Bacteria</taxon>
        <taxon>Bacillati</taxon>
        <taxon>Bacillota</taxon>
        <taxon>Bacilli</taxon>
        <taxon>Lactobacillales</taxon>
        <taxon>Lactobacillaceae</taxon>
        <taxon>Lactobacillus</taxon>
    </lineage>
</organism>
<evidence type="ECO:0000313" key="2">
    <source>
        <dbReference type="EMBL" id="MPW14195.1"/>
    </source>
</evidence>
<dbReference type="Proteomes" id="UP000430466">
    <property type="component" value="Unassembled WGS sequence"/>
</dbReference>
<comment type="caution">
    <text evidence="2">The sequence shown here is derived from an EMBL/GenBank/DDBJ whole genome shotgun (WGS) entry which is preliminary data.</text>
</comment>
<reference evidence="2 3" key="1">
    <citation type="submission" date="2019-10" db="EMBL/GenBank/DDBJ databases">
        <title>Draft genome sequences of Lactobacillus strains.</title>
        <authorList>
            <person name="Cho G.-S."/>
            <person name="Fagbemigun O."/>
            <person name="Brinks E."/>
            <person name="Franz C.M.A.P."/>
        </authorList>
    </citation>
    <scope>NUCLEOTIDE SEQUENCE [LARGE SCALE GENOMIC DNA]</scope>
    <source>
        <strain evidence="2 3">313</strain>
    </source>
</reference>
<feature type="coiled-coil region" evidence="1">
    <location>
        <begin position="41"/>
        <end position="85"/>
    </location>
</feature>
<dbReference type="InterPro" id="IPR009636">
    <property type="entry name" value="SCAF"/>
</dbReference>
<dbReference type="AlphaFoldDB" id="A0A6A7K114"/>
<evidence type="ECO:0000313" key="3">
    <source>
        <dbReference type="Proteomes" id="UP000430466"/>
    </source>
</evidence>
<keyword evidence="1" id="KW-0175">Coiled coil</keyword>
<gene>
    <name evidence="2" type="ORF">GDZ32_04085</name>
</gene>
<accession>A0A6A7K114</accession>
<name>A0A6A7K114_LACHE</name>
<dbReference type="Pfam" id="PF06810">
    <property type="entry name" value="Phage_scaffold"/>
    <property type="match status" value="1"/>
</dbReference>
<sequence>MKRNQLKDLGLDENQIKAVMDLNGEDINNAKSGNDAIVEESNALKAQIAERDKDLKNLRKNAKDNEELSNSYKELETKYKNDTADLTNKLNQTRLTSAVDRALNASKVRDTNAIKGFLDMDKVKLDEQGNLSGLDEQIKEIHQTAPYIFDEGTKQNYEPNNGTPANTDLVESMVDVFKK</sequence>
<evidence type="ECO:0000256" key="1">
    <source>
        <dbReference type="SAM" id="Coils"/>
    </source>
</evidence>
<proteinExistence type="predicted"/>